<accession>A0AAP0IAG8</accession>
<name>A0AAP0IAG8_9MAGN</name>
<reference evidence="1 2" key="1">
    <citation type="submission" date="2024-01" db="EMBL/GenBank/DDBJ databases">
        <title>Genome assemblies of Stephania.</title>
        <authorList>
            <person name="Yang L."/>
        </authorList>
    </citation>
    <scope>NUCLEOTIDE SEQUENCE [LARGE SCALE GENOMIC DNA]</scope>
    <source>
        <strain evidence="1">JXDWG</strain>
        <tissue evidence="1">Leaf</tissue>
    </source>
</reference>
<keyword evidence="2" id="KW-1185">Reference proteome</keyword>
<dbReference type="Gene3D" id="3.40.1190.20">
    <property type="match status" value="1"/>
</dbReference>
<evidence type="ECO:0000313" key="2">
    <source>
        <dbReference type="Proteomes" id="UP001419268"/>
    </source>
</evidence>
<protein>
    <submittedName>
        <fullName evidence="1">Uncharacterized protein</fullName>
    </submittedName>
</protein>
<comment type="caution">
    <text evidence="1">The sequence shown here is derived from an EMBL/GenBank/DDBJ whole genome shotgun (WGS) entry which is preliminary data.</text>
</comment>
<dbReference type="InterPro" id="IPR029056">
    <property type="entry name" value="Ribokinase-like"/>
</dbReference>
<dbReference type="AlphaFoldDB" id="A0AAP0IAG8"/>
<dbReference type="EMBL" id="JBBNAG010000008">
    <property type="protein sequence ID" value="KAK9111718.1"/>
    <property type="molecule type" value="Genomic_DNA"/>
</dbReference>
<dbReference type="Proteomes" id="UP001419268">
    <property type="component" value="Unassembled WGS sequence"/>
</dbReference>
<proteinExistence type="predicted"/>
<organism evidence="1 2">
    <name type="scientific">Stephania cephalantha</name>
    <dbReference type="NCBI Taxonomy" id="152367"/>
    <lineage>
        <taxon>Eukaryota</taxon>
        <taxon>Viridiplantae</taxon>
        <taxon>Streptophyta</taxon>
        <taxon>Embryophyta</taxon>
        <taxon>Tracheophyta</taxon>
        <taxon>Spermatophyta</taxon>
        <taxon>Magnoliopsida</taxon>
        <taxon>Ranunculales</taxon>
        <taxon>Menispermaceae</taxon>
        <taxon>Menispermoideae</taxon>
        <taxon>Cissampelideae</taxon>
        <taxon>Stephania</taxon>
    </lineage>
</organism>
<gene>
    <name evidence="1" type="ORF">Scep_019237</name>
</gene>
<sequence>MPLIERHQYHELLGSRVETRNTHGTSYTLASFIADGLAKGLSVGFDGSKLLMYAISDSRMNKKGQLGLWFCTGQDATWVAQGCCLFMIRKLSDDTVGRGERNMWHALAKKYRVTCANFWETVLTRIPWKN</sequence>
<evidence type="ECO:0000313" key="1">
    <source>
        <dbReference type="EMBL" id="KAK9111718.1"/>
    </source>
</evidence>